<proteinExistence type="inferred from homology"/>
<gene>
    <name evidence="4" type="ORF">SAMN06295960_3666</name>
</gene>
<sequence length="171" mass="20189">MERALFIPSAHNPWYGHPFRARYQETDRMGVVFHGNYVTWFEVGRTEWIRALGISYKQLEEQGLLLPVVDLHVRYHHPARYDDEVIVYTRLTRLTPIRMTFQSVVVGVPEEAEEQPCKVGWVNEPKGEWLVEGETTLAWVGADWRPKRFDREHPEIWDLLKQVSSNEESKK</sequence>
<evidence type="ECO:0000256" key="1">
    <source>
        <dbReference type="ARBA" id="ARBA00005953"/>
    </source>
</evidence>
<feature type="domain" description="Thioesterase" evidence="3">
    <location>
        <begin position="29"/>
        <end position="102"/>
    </location>
</feature>
<keyword evidence="5" id="KW-1185">Reference proteome</keyword>
<dbReference type="GO" id="GO:0047617">
    <property type="term" value="F:fatty acyl-CoA hydrolase activity"/>
    <property type="evidence" value="ECO:0007669"/>
    <property type="project" value="TreeGrafter"/>
</dbReference>
<evidence type="ECO:0000313" key="5">
    <source>
        <dbReference type="Proteomes" id="UP000193834"/>
    </source>
</evidence>
<dbReference type="InterPro" id="IPR029069">
    <property type="entry name" value="HotDog_dom_sf"/>
</dbReference>
<organism evidence="4 5">
    <name type="scientific">Paenibacillus aquistagni</name>
    <dbReference type="NCBI Taxonomy" id="1852522"/>
    <lineage>
        <taxon>Bacteria</taxon>
        <taxon>Bacillati</taxon>
        <taxon>Bacillota</taxon>
        <taxon>Bacilli</taxon>
        <taxon>Bacillales</taxon>
        <taxon>Paenibacillaceae</taxon>
        <taxon>Paenibacillus</taxon>
    </lineage>
</organism>
<dbReference type="SUPFAM" id="SSF54637">
    <property type="entry name" value="Thioesterase/thiol ester dehydrase-isomerase"/>
    <property type="match status" value="1"/>
</dbReference>
<protein>
    <submittedName>
        <fullName evidence="4">Acyl-CoA thioester hydrolase</fullName>
    </submittedName>
</protein>
<dbReference type="AlphaFoldDB" id="A0A1X7LJQ7"/>
<dbReference type="InterPro" id="IPR050563">
    <property type="entry name" value="4-hydroxybenzoyl-CoA_TE"/>
</dbReference>
<dbReference type="InterPro" id="IPR006683">
    <property type="entry name" value="Thioestr_dom"/>
</dbReference>
<keyword evidence="2 4" id="KW-0378">Hydrolase</keyword>
<dbReference type="PANTHER" id="PTHR31793:SF27">
    <property type="entry name" value="NOVEL THIOESTERASE SUPERFAMILY DOMAIN AND SAPOSIN A-TYPE DOMAIN CONTAINING PROTEIN (0610012H03RIK)"/>
    <property type="match status" value="1"/>
</dbReference>
<dbReference type="PANTHER" id="PTHR31793">
    <property type="entry name" value="4-HYDROXYBENZOYL-COA THIOESTERASE FAMILY MEMBER"/>
    <property type="match status" value="1"/>
</dbReference>
<dbReference type="PIRSF" id="PIRSF003230">
    <property type="entry name" value="YbgC"/>
    <property type="match status" value="1"/>
</dbReference>
<comment type="similarity">
    <text evidence="1">Belongs to the 4-hydroxybenzoyl-CoA thioesterase family.</text>
</comment>
<dbReference type="Proteomes" id="UP000193834">
    <property type="component" value="Unassembled WGS sequence"/>
</dbReference>
<dbReference type="Pfam" id="PF03061">
    <property type="entry name" value="4HBT"/>
    <property type="match status" value="1"/>
</dbReference>
<evidence type="ECO:0000313" key="4">
    <source>
        <dbReference type="EMBL" id="SMG54116.1"/>
    </source>
</evidence>
<dbReference type="NCBIfam" id="TIGR00051">
    <property type="entry name" value="YbgC/FadM family acyl-CoA thioesterase"/>
    <property type="match status" value="1"/>
</dbReference>
<dbReference type="RefSeq" id="WP_085496561.1">
    <property type="nucleotide sequence ID" value="NZ_FXAZ01000005.1"/>
</dbReference>
<name>A0A1X7LJQ7_9BACL</name>
<reference evidence="4 5" key="1">
    <citation type="submission" date="2017-04" db="EMBL/GenBank/DDBJ databases">
        <authorList>
            <person name="Afonso C.L."/>
            <person name="Miller P.J."/>
            <person name="Scott M.A."/>
            <person name="Spackman E."/>
            <person name="Goraichik I."/>
            <person name="Dimitrov K.M."/>
            <person name="Suarez D.L."/>
            <person name="Swayne D.E."/>
        </authorList>
    </citation>
    <scope>NUCLEOTIDE SEQUENCE [LARGE SCALE GENOMIC DNA]</scope>
    <source>
        <strain evidence="4 5">11</strain>
    </source>
</reference>
<dbReference type="STRING" id="1852522.SAMN06295960_3666"/>
<dbReference type="Gene3D" id="3.10.129.10">
    <property type="entry name" value="Hotdog Thioesterase"/>
    <property type="match status" value="1"/>
</dbReference>
<dbReference type="CDD" id="cd00586">
    <property type="entry name" value="4HBT"/>
    <property type="match status" value="1"/>
</dbReference>
<evidence type="ECO:0000256" key="2">
    <source>
        <dbReference type="ARBA" id="ARBA00022801"/>
    </source>
</evidence>
<dbReference type="InterPro" id="IPR006684">
    <property type="entry name" value="YbgC/YbaW"/>
</dbReference>
<accession>A0A1X7LJQ7</accession>
<evidence type="ECO:0000259" key="3">
    <source>
        <dbReference type="Pfam" id="PF03061"/>
    </source>
</evidence>
<dbReference type="EMBL" id="FXAZ01000005">
    <property type="protein sequence ID" value="SMG54116.1"/>
    <property type="molecule type" value="Genomic_DNA"/>
</dbReference>
<dbReference type="OrthoDB" id="9800856at2"/>